<dbReference type="Proteomes" id="UP000604046">
    <property type="component" value="Unassembled WGS sequence"/>
</dbReference>
<feature type="region of interest" description="Disordered" evidence="1">
    <location>
        <begin position="36"/>
        <end position="106"/>
    </location>
</feature>
<name>A0A812S061_9DINO</name>
<evidence type="ECO:0000256" key="1">
    <source>
        <dbReference type="SAM" id="MobiDB-lite"/>
    </source>
</evidence>
<sequence length="245" mass="27264">MINVCMIFQLNPFSMLPATSCNAAAKKSMPNDLEALEDQVEAPRPAPRAAQPPPRGKRMGSRSSATRQAKQLSEVPRSGAVAHAPPEGGHTSQALQPPSPEAPDPIPLTAELEALIGKTLREIQVLENQEKLWSQPEPDLQLEFKAEQLQHSFSKVNVPSPPQIPRAKRPPATGAREAEEEAVEHCRRFLAEACRPHVKIRMAYPVPHLEVSQVADMQLRRPFENSLESMSFNPLEFRIRSRSVW</sequence>
<organism evidence="2 3">
    <name type="scientific">Symbiodinium natans</name>
    <dbReference type="NCBI Taxonomy" id="878477"/>
    <lineage>
        <taxon>Eukaryota</taxon>
        <taxon>Sar</taxon>
        <taxon>Alveolata</taxon>
        <taxon>Dinophyceae</taxon>
        <taxon>Suessiales</taxon>
        <taxon>Symbiodiniaceae</taxon>
        <taxon>Symbiodinium</taxon>
    </lineage>
</organism>
<feature type="compositionally biased region" description="Pro residues" evidence="1">
    <location>
        <begin position="97"/>
        <end position="106"/>
    </location>
</feature>
<feature type="compositionally biased region" description="Polar residues" evidence="1">
    <location>
        <begin position="61"/>
        <end position="71"/>
    </location>
</feature>
<comment type="caution">
    <text evidence="2">The sequence shown here is derived from an EMBL/GenBank/DDBJ whole genome shotgun (WGS) entry which is preliminary data.</text>
</comment>
<accession>A0A812S061</accession>
<feature type="region of interest" description="Disordered" evidence="1">
    <location>
        <begin position="155"/>
        <end position="174"/>
    </location>
</feature>
<keyword evidence="3" id="KW-1185">Reference proteome</keyword>
<evidence type="ECO:0000313" key="3">
    <source>
        <dbReference type="Proteomes" id="UP000604046"/>
    </source>
</evidence>
<dbReference type="AlphaFoldDB" id="A0A812S061"/>
<protein>
    <submittedName>
        <fullName evidence="2">Uncharacterized protein</fullName>
    </submittedName>
</protein>
<evidence type="ECO:0000313" key="2">
    <source>
        <dbReference type="EMBL" id="CAE7457387.1"/>
    </source>
</evidence>
<dbReference type="OrthoDB" id="408579at2759"/>
<reference evidence="2" key="1">
    <citation type="submission" date="2021-02" db="EMBL/GenBank/DDBJ databases">
        <authorList>
            <person name="Dougan E. K."/>
            <person name="Rhodes N."/>
            <person name="Thang M."/>
            <person name="Chan C."/>
        </authorList>
    </citation>
    <scope>NUCLEOTIDE SEQUENCE</scope>
</reference>
<feature type="compositionally biased region" description="Pro residues" evidence="1">
    <location>
        <begin position="44"/>
        <end position="54"/>
    </location>
</feature>
<gene>
    <name evidence="2" type="ORF">SNAT2548_LOCUS25288</name>
</gene>
<proteinExistence type="predicted"/>
<dbReference type="EMBL" id="CAJNDS010002386">
    <property type="protein sequence ID" value="CAE7457387.1"/>
    <property type="molecule type" value="Genomic_DNA"/>
</dbReference>